<dbReference type="EMBL" id="JANJQO010000409">
    <property type="protein sequence ID" value="KAJ2978085.1"/>
    <property type="molecule type" value="Genomic_DNA"/>
</dbReference>
<name>A0ACC1NGI0_9HYPO</name>
<keyword evidence="2" id="KW-1185">Reference proteome</keyword>
<evidence type="ECO:0000313" key="1">
    <source>
        <dbReference type="EMBL" id="KAJ2978085.1"/>
    </source>
</evidence>
<evidence type="ECO:0000313" key="2">
    <source>
        <dbReference type="Proteomes" id="UP001143910"/>
    </source>
</evidence>
<proteinExistence type="predicted"/>
<protein>
    <submittedName>
        <fullName evidence="1">Uncharacterized protein</fullName>
    </submittedName>
</protein>
<gene>
    <name evidence="1" type="ORF">NQ176_g4015</name>
</gene>
<reference evidence="1" key="1">
    <citation type="submission" date="2022-08" db="EMBL/GenBank/DDBJ databases">
        <title>Genome Sequence of Lecanicillium fungicola.</title>
        <authorList>
            <person name="Buettner E."/>
        </authorList>
    </citation>
    <scope>NUCLEOTIDE SEQUENCE</scope>
    <source>
        <strain evidence="1">Babe33</strain>
    </source>
</reference>
<organism evidence="1 2">
    <name type="scientific">Zarea fungicola</name>
    <dbReference type="NCBI Taxonomy" id="93591"/>
    <lineage>
        <taxon>Eukaryota</taxon>
        <taxon>Fungi</taxon>
        <taxon>Dikarya</taxon>
        <taxon>Ascomycota</taxon>
        <taxon>Pezizomycotina</taxon>
        <taxon>Sordariomycetes</taxon>
        <taxon>Hypocreomycetidae</taxon>
        <taxon>Hypocreales</taxon>
        <taxon>Cordycipitaceae</taxon>
        <taxon>Zarea</taxon>
    </lineage>
</organism>
<sequence>MPTANLFFMAMILVQGGIEKTTFSLEERFSTTVSKGSPIGLAALNLVFVSVVKSLWVVIEEHIMALHTFRSLARRQQPAFPIFAREYARTPILGRTYRALRDGETMLATVTIVSLLLEVGLTCFGIAASMSQGQAFNADAAYAIHWVAFGVCVSMFFLSSLVLEGLMRRYIVVGRNPDTLGARLSYLCMSPLLLMDFGPIKAMNSKQRDDYLRSLPFLYSLHDIRYYTNFGQSIEVQGLERVCSGAMDA</sequence>
<accession>A0ACC1NGI0</accession>
<comment type="caution">
    <text evidence="1">The sequence shown here is derived from an EMBL/GenBank/DDBJ whole genome shotgun (WGS) entry which is preliminary data.</text>
</comment>
<dbReference type="Proteomes" id="UP001143910">
    <property type="component" value="Unassembled WGS sequence"/>
</dbReference>